<gene>
    <name evidence="1" type="ORF">C9994_04585</name>
</gene>
<protein>
    <recommendedName>
        <fullName evidence="3">Restriction endonuclease type IV Mrr domain-containing protein</fullName>
    </recommendedName>
</protein>
<comment type="caution">
    <text evidence="1">The sequence shown here is derived from an EMBL/GenBank/DDBJ whole genome shotgun (WGS) entry which is preliminary data.</text>
</comment>
<organism evidence="1 2">
    <name type="scientific">Marivirga lumbricoides</name>
    <dbReference type="NCBI Taxonomy" id="1046115"/>
    <lineage>
        <taxon>Bacteria</taxon>
        <taxon>Pseudomonadati</taxon>
        <taxon>Bacteroidota</taxon>
        <taxon>Cytophagia</taxon>
        <taxon>Cytophagales</taxon>
        <taxon>Marivirgaceae</taxon>
        <taxon>Marivirga</taxon>
    </lineage>
</organism>
<evidence type="ECO:0000313" key="2">
    <source>
        <dbReference type="Proteomes" id="UP000240608"/>
    </source>
</evidence>
<dbReference type="AlphaFoldDB" id="A0A2T4DTC5"/>
<accession>A0A2T4DTC5</accession>
<sequence length="99" mass="11546">MELDFKYLLLKHGNGARYIFESACDKAFKKEFEKSFSVKCNPGDEGIDVFVGDFDKPLVVYQCKFFPESIGDSQKKQIRDSFKKAKESKEYDLKEGFHR</sequence>
<evidence type="ECO:0000313" key="1">
    <source>
        <dbReference type="EMBL" id="PTB97057.1"/>
    </source>
</evidence>
<proteinExistence type="predicted"/>
<dbReference type="Proteomes" id="UP000240608">
    <property type="component" value="Unassembled WGS sequence"/>
</dbReference>
<reference evidence="1 2" key="1">
    <citation type="submission" date="2018-03" db="EMBL/GenBank/DDBJ databases">
        <title>Cross-interface Injection: A General Nanoliter Liquid Handling Method Applied to Single Cells Genome Amplification Automated Nanoliter Liquid Handling Applied to Single Cell Multiple Displacement Amplification.</title>
        <authorList>
            <person name="Yun J."/>
            <person name="Xu P."/>
            <person name="Xu J."/>
            <person name="Dai X."/>
            <person name="Wang Y."/>
            <person name="Zheng X."/>
            <person name="Cao C."/>
            <person name="Yi Q."/>
            <person name="Zhu Y."/>
            <person name="Wang L."/>
            <person name="Dong Z."/>
            <person name="Huang Y."/>
            <person name="Huang L."/>
            <person name="Du W."/>
        </authorList>
    </citation>
    <scope>NUCLEOTIDE SEQUENCE [LARGE SCALE GENOMIC DNA]</scope>
    <source>
        <strain evidence="1 2">Z-D1-2</strain>
    </source>
</reference>
<dbReference type="EMBL" id="PYVU01000026">
    <property type="protein sequence ID" value="PTB97057.1"/>
    <property type="molecule type" value="Genomic_DNA"/>
</dbReference>
<evidence type="ECO:0008006" key="3">
    <source>
        <dbReference type="Google" id="ProtNLM"/>
    </source>
</evidence>
<name>A0A2T4DTC5_9BACT</name>